<reference evidence="1 2" key="1">
    <citation type="submission" date="2014-12" db="EMBL/GenBank/DDBJ databases">
        <title>Complete genome sequence of Bifidobacterium longum subsp. infantis BT1.</title>
        <authorList>
            <person name="Kim J.F."/>
            <person name="Kwak M.-J."/>
        </authorList>
    </citation>
    <scope>NUCLEOTIDE SEQUENCE [LARGE SCALE GENOMIC DNA]</scope>
    <source>
        <strain evidence="1 2">BT1</strain>
    </source>
</reference>
<name>A0A0M4MGD1_BIFLI</name>
<evidence type="ECO:0000313" key="1">
    <source>
        <dbReference type="EMBL" id="ALE08967.1"/>
    </source>
</evidence>
<organism evidence="1 2">
    <name type="scientific">Bifidobacterium longum subsp. infantis</name>
    <dbReference type="NCBI Taxonomy" id="1682"/>
    <lineage>
        <taxon>Bacteria</taxon>
        <taxon>Bacillati</taxon>
        <taxon>Actinomycetota</taxon>
        <taxon>Actinomycetes</taxon>
        <taxon>Bifidobacteriales</taxon>
        <taxon>Bifidobacteriaceae</taxon>
        <taxon>Bifidobacterium</taxon>
    </lineage>
</organism>
<dbReference type="PATRIC" id="fig|1682.24.peg.892"/>
<dbReference type="Proteomes" id="UP000067206">
    <property type="component" value="Chromosome"/>
</dbReference>
<evidence type="ECO:0000313" key="2">
    <source>
        <dbReference type="Proteomes" id="UP000067206"/>
    </source>
</evidence>
<dbReference type="EMBL" id="CP010411">
    <property type="protein sequence ID" value="ALE08967.1"/>
    <property type="molecule type" value="Genomic_DNA"/>
</dbReference>
<protein>
    <submittedName>
        <fullName evidence="1">Uncharacterized protein</fullName>
    </submittedName>
</protein>
<sequence length="188" mass="21306">MSTAWGDESVRKSNVPESMYLMGACVCDLDEDFTRSRLNTVKPRNASKLHWRDMQSKLRFKAIDAISGLGLTHVIVAAIPLGDWNTAERARRKCLETLLPVLEREYSVDRLVLERRDKAQDARDIRFIDALRSRRFIDSIRVDLVAGAADARLWLPDQLLGSYGDWRAGEHQYDGFLASVRTIVISAG</sequence>
<dbReference type="RefSeq" id="WP_060620476.1">
    <property type="nucleotide sequence ID" value="NZ_CP010411.1"/>
</dbReference>
<dbReference type="AlphaFoldDB" id="A0A0M4MGD1"/>
<accession>A0A0M4MGD1</accession>
<gene>
    <name evidence="1" type="ORF">RY67_922</name>
</gene>
<proteinExistence type="predicted"/>